<dbReference type="Proteomes" id="UP001055125">
    <property type="component" value="Unassembled WGS sequence"/>
</dbReference>
<keyword evidence="3" id="KW-1185">Reference proteome</keyword>
<accession>A0ABQ4RSM3</accession>
<dbReference type="InterPro" id="IPR058531">
    <property type="entry name" value="Baseplate_J_M"/>
</dbReference>
<reference evidence="2" key="2">
    <citation type="submission" date="2021-08" db="EMBL/GenBank/DDBJ databases">
        <authorList>
            <person name="Tani A."/>
            <person name="Ola A."/>
            <person name="Ogura Y."/>
            <person name="Katsura K."/>
            <person name="Hayashi T."/>
        </authorList>
    </citation>
    <scope>NUCLEOTIDE SEQUENCE</scope>
    <source>
        <strain evidence="2">DSM 19015</strain>
    </source>
</reference>
<gene>
    <name evidence="2" type="ORF">OCOJLMKI_0548</name>
</gene>
<evidence type="ECO:0000259" key="1">
    <source>
        <dbReference type="Pfam" id="PF26078"/>
    </source>
</evidence>
<reference evidence="2" key="1">
    <citation type="journal article" date="2021" name="Front. Microbiol.">
        <title>Comprehensive Comparative Genomics and Phenotyping of Methylobacterium Species.</title>
        <authorList>
            <person name="Alessa O."/>
            <person name="Ogura Y."/>
            <person name="Fujitani Y."/>
            <person name="Takami H."/>
            <person name="Hayashi T."/>
            <person name="Sahin N."/>
            <person name="Tani A."/>
        </authorList>
    </citation>
    <scope>NUCLEOTIDE SEQUENCE</scope>
    <source>
        <strain evidence="2">DSM 19015</strain>
    </source>
</reference>
<evidence type="ECO:0000313" key="3">
    <source>
        <dbReference type="Proteomes" id="UP001055125"/>
    </source>
</evidence>
<protein>
    <recommendedName>
        <fullName evidence="1">Baseplate J-like central domain-containing protein</fullName>
    </recommendedName>
</protein>
<organism evidence="2 3">
    <name type="scientific">Methylobacterium iners</name>
    <dbReference type="NCBI Taxonomy" id="418707"/>
    <lineage>
        <taxon>Bacteria</taxon>
        <taxon>Pseudomonadati</taxon>
        <taxon>Pseudomonadota</taxon>
        <taxon>Alphaproteobacteria</taxon>
        <taxon>Hyphomicrobiales</taxon>
        <taxon>Methylobacteriaceae</taxon>
        <taxon>Methylobacterium</taxon>
    </lineage>
</organism>
<comment type="caution">
    <text evidence="2">The sequence shown here is derived from an EMBL/GenBank/DDBJ whole genome shotgun (WGS) entry which is preliminary data.</text>
</comment>
<evidence type="ECO:0000313" key="2">
    <source>
        <dbReference type="EMBL" id="GJD93355.1"/>
    </source>
</evidence>
<sequence length="330" mass="34979">MTRFTDIDLARLPALPLGTDTFAAIKLARIAELEERLARYGFAFDVGMLETDPIVVANAEAGGVRELLALTRRDDAIRAVLLATSWGAFLDGLGATQVPAVARLPLVAEPRDFATSPEDWELDDDFRRRIQLAPETLSAAGPEGAYLAFTLATPGVKSASVYGPMSFGGTRATPFTPLGEVHVVIVAVEGDGTASPQLVAAVQAELRQEDRYPIADFIRVFAAEIVTYEISALLKVGPGADSSVVRDEAQARLEAQARRQHRPGAAQLLQMLYGAAYVADATGAIVVEEVELAPGAVDVNAAPITPATPAAAYRAPYCSMVTVTTEIGDE</sequence>
<feature type="domain" description="Baseplate J-like central" evidence="1">
    <location>
        <begin position="139"/>
        <end position="222"/>
    </location>
</feature>
<dbReference type="EMBL" id="BPQP01000008">
    <property type="protein sequence ID" value="GJD93355.1"/>
    <property type="molecule type" value="Genomic_DNA"/>
</dbReference>
<proteinExistence type="predicted"/>
<name>A0ABQ4RSM3_9HYPH</name>
<dbReference type="Pfam" id="PF26078">
    <property type="entry name" value="Baseplate_J_M"/>
    <property type="match status" value="1"/>
</dbReference>
<dbReference type="RefSeq" id="WP_238242566.1">
    <property type="nucleotide sequence ID" value="NZ_BPQP01000008.1"/>
</dbReference>